<reference evidence="1 2" key="1">
    <citation type="submission" date="2023-07" db="EMBL/GenBank/DDBJ databases">
        <title>Genomic Encyclopedia of Type Strains, Phase IV (KMG-IV): sequencing the most valuable type-strain genomes for metagenomic binning, comparative biology and taxonomic classification.</title>
        <authorList>
            <person name="Goeker M."/>
        </authorList>
    </citation>
    <scope>NUCLEOTIDE SEQUENCE [LARGE SCALE GENOMIC DNA]</scope>
    <source>
        <strain evidence="1 2">DSM 27594</strain>
    </source>
</reference>
<dbReference type="Proteomes" id="UP001224122">
    <property type="component" value="Unassembled WGS sequence"/>
</dbReference>
<gene>
    <name evidence="1" type="ORF">J2S10_004438</name>
</gene>
<proteinExistence type="predicted"/>
<sequence>MVTKFIDFIPFFSVFQLKEGGLFQVELSDNAEAEQLKPQSKC</sequence>
<comment type="caution">
    <text evidence="1">The sequence shown here is derived from an EMBL/GenBank/DDBJ whole genome shotgun (WGS) entry which is preliminary data.</text>
</comment>
<protein>
    <submittedName>
        <fullName evidence="1">Uncharacterized protein</fullName>
    </submittedName>
</protein>
<accession>A0ABT9Y076</accession>
<organism evidence="1 2">
    <name type="scientific">Neobacillus ginsengisoli</name>
    <dbReference type="NCBI Taxonomy" id="904295"/>
    <lineage>
        <taxon>Bacteria</taxon>
        <taxon>Bacillati</taxon>
        <taxon>Bacillota</taxon>
        <taxon>Bacilli</taxon>
        <taxon>Bacillales</taxon>
        <taxon>Bacillaceae</taxon>
        <taxon>Neobacillus</taxon>
    </lineage>
</organism>
<evidence type="ECO:0000313" key="2">
    <source>
        <dbReference type="Proteomes" id="UP001224122"/>
    </source>
</evidence>
<name>A0ABT9Y076_9BACI</name>
<evidence type="ECO:0000313" key="1">
    <source>
        <dbReference type="EMBL" id="MDQ0201232.1"/>
    </source>
</evidence>
<dbReference type="EMBL" id="JAUSTW010000008">
    <property type="protein sequence ID" value="MDQ0201232.1"/>
    <property type="molecule type" value="Genomic_DNA"/>
</dbReference>
<keyword evidence="2" id="KW-1185">Reference proteome</keyword>